<accession>A0A2A6BTE8</accession>
<evidence type="ECO:0000313" key="14">
    <source>
        <dbReference type="EnsemblMetazoa" id="PPA37148.1"/>
    </source>
</evidence>
<keyword evidence="10" id="KW-0325">Glycoprotein</keyword>
<dbReference type="PANTHER" id="PTHR11731:SF200">
    <property type="entry name" value="DIPEPTIDYL PEPTIDASE 10, ISOFORM B"/>
    <property type="match status" value="1"/>
</dbReference>
<evidence type="ECO:0000259" key="13">
    <source>
        <dbReference type="Pfam" id="PF00930"/>
    </source>
</evidence>
<feature type="domain" description="Dipeptidylpeptidase IV N-terminal" evidence="13">
    <location>
        <begin position="11"/>
        <end position="181"/>
    </location>
</feature>
<keyword evidence="3" id="KW-0645">Protease</keyword>
<dbReference type="Pfam" id="PF00930">
    <property type="entry name" value="DPPIV_N"/>
    <property type="match status" value="1"/>
</dbReference>
<dbReference type="SUPFAM" id="SSF53474">
    <property type="entry name" value="alpha/beta-Hydrolases"/>
    <property type="match status" value="1"/>
</dbReference>
<dbReference type="GO" id="GO:0008239">
    <property type="term" value="F:dipeptidyl-peptidase activity"/>
    <property type="evidence" value="ECO:0000318"/>
    <property type="project" value="GO_Central"/>
</dbReference>
<evidence type="ECO:0000256" key="5">
    <source>
        <dbReference type="ARBA" id="ARBA00022801"/>
    </source>
</evidence>
<keyword evidence="15" id="KW-1185">Reference proteome</keyword>
<dbReference type="AlphaFoldDB" id="A0A2A6BTE8"/>
<comment type="subcellular location">
    <subcellularLocation>
        <location evidence="11">Endomembrane system</location>
        <topology evidence="11">Single-pass membrane protein</topology>
    </subcellularLocation>
    <subcellularLocation>
        <location evidence="1">Membrane</location>
        <topology evidence="1">Single-pass type II membrane protein</topology>
    </subcellularLocation>
</comment>
<dbReference type="PANTHER" id="PTHR11731">
    <property type="entry name" value="PROTEASE FAMILY S9B,C DIPEPTIDYL-PEPTIDASE IV-RELATED"/>
    <property type="match status" value="1"/>
</dbReference>
<evidence type="ECO:0000313" key="15">
    <source>
        <dbReference type="Proteomes" id="UP000005239"/>
    </source>
</evidence>
<evidence type="ECO:0000256" key="11">
    <source>
        <dbReference type="ARBA" id="ARBA00037847"/>
    </source>
</evidence>
<evidence type="ECO:0000256" key="7">
    <source>
        <dbReference type="ARBA" id="ARBA00022968"/>
    </source>
</evidence>
<dbReference type="InterPro" id="IPR050278">
    <property type="entry name" value="Serine_Prot_S9B/DPPIV"/>
</dbReference>
<dbReference type="SUPFAM" id="SSF82171">
    <property type="entry name" value="DPP6 N-terminal domain-like"/>
    <property type="match status" value="1"/>
</dbReference>
<proteinExistence type="predicted"/>
<dbReference type="EnsemblMetazoa" id="PPA37148.1">
    <property type="protein sequence ID" value="PPA37148.1"/>
    <property type="gene ID" value="WBGene00275517"/>
</dbReference>
<dbReference type="Gene3D" id="2.140.10.30">
    <property type="entry name" value="Dipeptidylpeptidase IV, N-terminal domain"/>
    <property type="match status" value="1"/>
</dbReference>
<sequence length="479" mass="54834">MKRRAITPTCSDRYYILGYSWVVLHGQELVIVAWANRWRNRTTITLRSFNSASCWMVYEHQYEPVNGLPSRTFSSMILIYPHSNSSIFVIIPTRKEDNSWQHVLHIGVTTDFEFEYATPVPSGAYDIRWIIAYHPKEDILLYEAQAPHPWNRHVYLAYADGNATERRDRCITCGLPNCTYQSGFDVSPGDKFQIALWCKGPGPTFHTLLSFDDDNLHMKEMKLLTQPNTTVEHPVWKIDSFQLSNGYDAIVRIYAGDTNLASVPVILSVYGGPDFNMVEDEYEKRPYPIGYKYAIVRIDMRGSGGRGWNYRSPIYGGLLTVEVDDTLEAMQMVLEKYPRLDKDRVCVYGRSFGGSMSLALTEKAPPSFFKCAISVAPVTNFLYYWAIYAETYMGDAPSSDYTDLTRDVSAFNQSRLLLVHGLRDDRVHFRHSAVLAEALQKADIPFDFMVYPNQGHRVRGDAAAHLDHFLETFIAKCYE</sequence>
<reference evidence="14" key="2">
    <citation type="submission" date="2022-06" db="UniProtKB">
        <authorList>
            <consortium name="EnsemblMetazoa"/>
        </authorList>
    </citation>
    <scope>IDENTIFICATION</scope>
    <source>
        <strain evidence="14">PS312</strain>
    </source>
</reference>
<keyword evidence="6" id="KW-0720">Serine protease</keyword>
<dbReference type="GO" id="GO:0004177">
    <property type="term" value="F:aminopeptidase activity"/>
    <property type="evidence" value="ECO:0007669"/>
    <property type="project" value="UniProtKB-KW"/>
</dbReference>
<dbReference type="Gene3D" id="3.40.50.1820">
    <property type="entry name" value="alpha/beta hydrolase"/>
    <property type="match status" value="1"/>
</dbReference>
<keyword evidence="8" id="KW-1133">Transmembrane helix</keyword>
<dbReference type="GO" id="GO:0006508">
    <property type="term" value="P:proteolysis"/>
    <property type="evidence" value="ECO:0000318"/>
    <property type="project" value="GO_Central"/>
</dbReference>
<dbReference type="GO" id="GO:0005886">
    <property type="term" value="C:plasma membrane"/>
    <property type="evidence" value="ECO:0000318"/>
    <property type="project" value="GO_Central"/>
</dbReference>
<keyword evidence="5" id="KW-0378">Hydrolase</keyword>
<keyword evidence="2" id="KW-0031">Aminopeptidase</keyword>
<evidence type="ECO:0000256" key="4">
    <source>
        <dbReference type="ARBA" id="ARBA00022692"/>
    </source>
</evidence>
<dbReference type="Pfam" id="PF00326">
    <property type="entry name" value="Peptidase_S9"/>
    <property type="match status" value="1"/>
</dbReference>
<reference evidence="15" key="1">
    <citation type="journal article" date="2008" name="Nat. Genet.">
        <title>The Pristionchus pacificus genome provides a unique perspective on nematode lifestyle and parasitism.</title>
        <authorList>
            <person name="Dieterich C."/>
            <person name="Clifton S.W."/>
            <person name="Schuster L.N."/>
            <person name="Chinwalla A."/>
            <person name="Delehaunty K."/>
            <person name="Dinkelacker I."/>
            <person name="Fulton L."/>
            <person name="Fulton R."/>
            <person name="Godfrey J."/>
            <person name="Minx P."/>
            <person name="Mitreva M."/>
            <person name="Roeseler W."/>
            <person name="Tian H."/>
            <person name="Witte H."/>
            <person name="Yang S.P."/>
            <person name="Wilson R.K."/>
            <person name="Sommer R.J."/>
        </authorList>
    </citation>
    <scope>NUCLEOTIDE SEQUENCE [LARGE SCALE GENOMIC DNA]</scope>
    <source>
        <strain evidence="15">PS312</strain>
    </source>
</reference>
<accession>A0A8R1UU70</accession>
<keyword evidence="9" id="KW-0472">Membrane</keyword>
<gene>
    <name evidence="14" type="primary">WBGene00275517</name>
</gene>
<evidence type="ECO:0000256" key="8">
    <source>
        <dbReference type="ARBA" id="ARBA00022989"/>
    </source>
</evidence>
<keyword evidence="4" id="KW-0812">Transmembrane</keyword>
<dbReference type="GO" id="GO:0012505">
    <property type="term" value="C:endomembrane system"/>
    <property type="evidence" value="ECO:0007669"/>
    <property type="project" value="UniProtKB-SubCell"/>
</dbReference>
<evidence type="ECO:0000256" key="10">
    <source>
        <dbReference type="ARBA" id="ARBA00023180"/>
    </source>
</evidence>
<organism evidence="14 15">
    <name type="scientific">Pristionchus pacificus</name>
    <name type="common">Parasitic nematode worm</name>
    <dbReference type="NCBI Taxonomy" id="54126"/>
    <lineage>
        <taxon>Eukaryota</taxon>
        <taxon>Metazoa</taxon>
        <taxon>Ecdysozoa</taxon>
        <taxon>Nematoda</taxon>
        <taxon>Chromadorea</taxon>
        <taxon>Rhabditida</taxon>
        <taxon>Rhabditina</taxon>
        <taxon>Diplogasteromorpha</taxon>
        <taxon>Diplogasteroidea</taxon>
        <taxon>Neodiplogasteridae</taxon>
        <taxon>Pristionchus</taxon>
    </lineage>
</organism>
<dbReference type="InterPro" id="IPR029058">
    <property type="entry name" value="AB_hydrolase_fold"/>
</dbReference>
<evidence type="ECO:0000256" key="6">
    <source>
        <dbReference type="ARBA" id="ARBA00022825"/>
    </source>
</evidence>
<feature type="domain" description="Peptidase S9 prolyl oligopeptidase catalytic" evidence="12">
    <location>
        <begin position="293"/>
        <end position="477"/>
    </location>
</feature>
<dbReference type="Proteomes" id="UP000005239">
    <property type="component" value="Unassembled WGS sequence"/>
</dbReference>
<evidence type="ECO:0000256" key="2">
    <source>
        <dbReference type="ARBA" id="ARBA00022438"/>
    </source>
</evidence>
<evidence type="ECO:0000256" key="1">
    <source>
        <dbReference type="ARBA" id="ARBA00004606"/>
    </source>
</evidence>
<evidence type="ECO:0000256" key="9">
    <source>
        <dbReference type="ARBA" id="ARBA00023136"/>
    </source>
</evidence>
<dbReference type="InterPro" id="IPR001375">
    <property type="entry name" value="Peptidase_S9_cat"/>
</dbReference>
<keyword evidence="7" id="KW-0735">Signal-anchor</keyword>
<name>A0A2A6BTE8_PRIPA</name>
<dbReference type="GO" id="GO:0008236">
    <property type="term" value="F:serine-type peptidase activity"/>
    <property type="evidence" value="ECO:0007669"/>
    <property type="project" value="UniProtKB-KW"/>
</dbReference>
<evidence type="ECO:0000259" key="12">
    <source>
        <dbReference type="Pfam" id="PF00326"/>
    </source>
</evidence>
<protein>
    <submittedName>
        <fullName evidence="14">Hydrolase</fullName>
    </submittedName>
</protein>
<evidence type="ECO:0000256" key="3">
    <source>
        <dbReference type="ARBA" id="ARBA00022670"/>
    </source>
</evidence>
<dbReference type="InterPro" id="IPR002469">
    <property type="entry name" value="Peptidase_S9B_N"/>
</dbReference>